<gene>
    <name evidence="11" type="ORF">AUC69_00460</name>
</gene>
<evidence type="ECO:0000256" key="9">
    <source>
        <dbReference type="RuleBase" id="RU366031"/>
    </source>
</evidence>
<evidence type="ECO:0000313" key="12">
    <source>
        <dbReference type="Proteomes" id="UP000094472"/>
    </source>
</evidence>
<evidence type="ECO:0000256" key="4">
    <source>
        <dbReference type="ARBA" id="ARBA00023239"/>
    </source>
</evidence>
<evidence type="ECO:0000256" key="2">
    <source>
        <dbReference type="ARBA" id="ARBA00008133"/>
    </source>
</evidence>
<evidence type="ECO:0000256" key="1">
    <source>
        <dbReference type="ARBA" id="ARBA00004772"/>
    </source>
</evidence>
<evidence type="ECO:0000256" key="8">
    <source>
        <dbReference type="ARBA" id="ARBA00048617"/>
    </source>
</evidence>
<evidence type="ECO:0000256" key="5">
    <source>
        <dbReference type="ARBA" id="ARBA00023244"/>
    </source>
</evidence>
<evidence type="ECO:0000256" key="7">
    <source>
        <dbReference type="ARBA" id="ARBA00040167"/>
    </source>
</evidence>
<dbReference type="PANTHER" id="PTHR38042">
    <property type="entry name" value="UROPORPHYRINOGEN-III SYNTHASE, CHLOROPLASTIC"/>
    <property type="match status" value="1"/>
</dbReference>
<dbReference type="GO" id="GO:0006782">
    <property type="term" value="P:protoporphyrinogen IX biosynthetic process"/>
    <property type="evidence" value="ECO:0007669"/>
    <property type="project" value="UniProtKB-UniRule"/>
</dbReference>
<comment type="catalytic activity">
    <reaction evidence="8 9">
        <text>hydroxymethylbilane = uroporphyrinogen III + H2O</text>
        <dbReference type="Rhea" id="RHEA:18965"/>
        <dbReference type="ChEBI" id="CHEBI:15377"/>
        <dbReference type="ChEBI" id="CHEBI:57308"/>
        <dbReference type="ChEBI" id="CHEBI:57845"/>
        <dbReference type="EC" id="4.2.1.75"/>
    </reaction>
</comment>
<accession>A0A1E3W873</accession>
<dbReference type="UniPathway" id="UPA00251">
    <property type="reaction ID" value="UER00320"/>
</dbReference>
<evidence type="ECO:0000256" key="3">
    <source>
        <dbReference type="ARBA" id="ARBA00013109"/>
    </source>
</evidence>
<organism evidence="11 12">
    <name type="scientific">Methyloceanibacter superfactus</name>
    <dbReference type="NCBI Taxonomy" id="1774969"/>
    <lineage>
        <taxon>Bacteria</taxon>
        <taxon>Pseudomonadati</taxon>
        <taxon>Pseudomonadota</taxon>
        <taxon>Alphaproteobacteria</taxon>
        <taxon>Hyphomicrobiales</taxon>
        <taxon>Hyphomicrobiaceae</taxon>
        <taxon>Methyloceanibacter</taxon>
    </lineage>
</organism>
<dbReference type="Proteomes" id="UP000094472">
    <property type="component" value="Unassembled WGS sequence"/>
</dbReference>
<dbReference type="EMBL" id="LPWF01000002">
    <property type="protein sequence ID" value="ODS02003.1"/>
    <property type="molecule type" value="Genomic_DNA"/>
</dbReference>
<sequence>MRVLVTRPEFDATREAEALAAHGHDPVLAPLLAIEFLPDVPLDLDGAQALIVTSRNALRALEAHEALPQALGLPLFAVGEATARSARRIGFTEVTIGPGTAAGLLPLIRQELHPEKGALVHVAAEAVAYDLKPALEEEGFTFRRPVLYRSHPARALPDEIVSGLVSGDITGVILLSPRTAKTFAALAERHGVVTQARSLVCYCLSQAVAEAVTPLGLAVRVAAHPREEDVLALLDSDAPSS</sequence>
<protein>
    <recommendedName>
        <fullName evidence="7 9">Uroporphyrinogen-III synthase</fullName>
        <ecNumber evidence="3 9">4.2.1.75</ecNumber>
    </recommendedName>
</protein>
<keyword evidence="5 9" id="KW-0627">Porphyrin biosynthesis</keyword>
<feature type="domain" description="Tetrapyrrole biosynthesis uroporphyrinogen III synthase" evidence="10">
    <location>
        <begin position="16"/>
        <end position="231"/>
    </location>
</feature>
<evidence type="ECO:0000259" key="10">
    <source>
        <dbReference type="Pfam" id="PF02602"/>
    </source>
</evidence>
<reference evidence="11 12" key="1">
    <citation type="journal article" date="2016" name="Environ. Microbiol.">
        <title>New Methyloceanibacter diversity from North Sea sediments includes methanotroph containing solely the soluble methane monooxygenase.</title>
        <authorList>
            <person name="Vekeman B."/>
            <person name="Kerckhof F.M."/>
            <person name="Cremers G."/>
            <person name="de Vos P."/>
            <person name="Vandamme P."/>
            <person name="Boon N."/>
            <person name="Op den Camp H.J."/>
            <person name="Heylen K."/>
        </authorList>
    </citation>
    <scope>NUCLEOTIDE SEQUENCE [LARGE SCALE GENOMIC DNA]</scope>
    <source>
        <strain evidence="11 12">R-67175</strain>
    </source>
</reference>
<comment type="similarity">
    <text evidence="2 9">Belongs to the uroporphyrinogen-III synthase family.</text>
</comment>
<dbReference type="STRING" id="1774969.AUC69_00460"/>
<dbReference type="CDD" id="cd06578">
    <property type="entry name" value="HemD"/>
    <property type="match status" value="1"/>
</dbReference>
<proteinExistence type="inferred from homology"/>
<dbReference type="Gene3D" id="3.40.50.10090">
    <property type="match status" value="2"/>
</dbReference>
<keyword evidence="4 9" id="KW-0456">Lyase</keyword>
<evidence type="ECO:0000313" key="11">
    <source>
        <dbReference type="EMBL" id="ODS02003.1"/>
    </source>
</evidence>
<comment type="caution">
    <text evidence="11">The sequence shown here is derived from an EMBL/GenBank/DDBJ whole genome shotgun (WGS) entry which is preliminary data.</text>
</comment>
<dbReference type="EC" id="4.2.1.75" evidence="3 9"/>
<dbReference type="Pfam" id="PF02602">
    <property type="entry name" value="HEM4"/>
    <property type="match status" value="1"/>
</dbReference>
<name>A0A1E3W873_9HYPH</name>
<dbReference type="InterPro" id="IPR003754">
    <property type="entry name" value="4pyrrol_synth_uPrphyn_synth"/>
</dbReference>
<dbReference type="PANTHER" id="PTHR38042:SF1">
    <property type="entry name" value="UROPORPHYRINOGEN-III SYNTHASE, CHLOROPLASTIC"/>
    <property type="match status" value="1"/>
</dbReference>
<dbReference type="SUPFAM" id="SSF69618">
    <property type="entry name" value="HemD-like"/>
    <property type="match status" value="1"/>
</dbReference>
<dbReference type="GO" id="GO:0004852">
    <property type="term" value="F:uroporphyrinogen-III synthase activity"/>
    <property type="evidence" value="ECO:0007669"/>
    <property type="project" value="UniProtKB-UniRule"/>
</dbReference>
<evidence type="ECO:0000256" key="6">
    <source>
        <dbReference type="ARBA" id="ARBA00037589"/>
    </source>
</evidence>
<comment type="function">
    <text evidence="6 9">Catalyzes cyclization of the linear tetrapyrrole, hydroxymethylbilane, to the macrocyclic uroporphyrinogen III.</text>
</comment>
<comment type="pathway">
    <text evidence="1 9">Porphyrin-containing compound metabolism; protoporphyrin-IX biosynthesis; coproporphyrinogen-III from 5-aminolevulinate: step 3/4.</text>
</comment>
<dbReference type="InterPro" id="IPR039793">
    <property type="entry name" value="UROS/Hem4"/>
</dbReference>
<keyword evidence="12" id="KW-1185">Reference proteome</keyword>
<dbReference type="AlphaFoldDB" id="A0A1E3W873"/>
<dbReference type="InterPro" id="IPR036108">
    <property type="entry name" value="4pyrrol_syn_uPrphyn_synt_sf"/>
</dbReference>
<dbReference type="GO" id="GO:0006780">
    <property type="term" value="P:uroporphyrinogen III biosynthetic process"/>
    <property type="evidence" value="ECO:0007669"/>
    <property type="project" value="UniProtKB-UniRule"/>
</dbReference>